<keyword evidence="13" id="KW-1185">Reference proteome</keyword>
<evidence type="ECO:0000256" key="8">
    <source>
        <dbReference type="HAMAP-Rule" id="MF_00222"/>
    </source>
</evidence>
<feature type="domain" description="Shikimate dehydrogenase substrate binding N-terminal" evidence="10">
    <location>
        <begin position="7"/>
        <end position="89"/>
    </location>
</feature>
<dbReference type="FunFam" id="3.40.50.10860:FF:000006">
    <property type="entry name" value="Shikimate dehydrogenase (NADP(+))"/>
    <property type="match status" value="1"/>
</dbReference>
<evidence type="ECO:0000256" key="2">
    <source>
        <dbReference type="ARBA" id="ARBA00012962"/>
    </source>
</evidence>
<dbReference type="GO" id="GO:0019632">
    <property type="term" value="P:shikimate metabolic process"/>
    <property type="evidence" value="ECO:0007669"/>
    <property type="project" value="InterPro"/>
</dbReference>
<dbReference type="GO" id="GO:0005829">
    <property type="term" value="C:cytosol"/>
    <property type="evidence" value="ECO:0007669"/>
    <property type="project" value="TreeGrafter"/>
</dbReference>
<accession>A0AAE3KCH7</accession>
<dbReference type="Proteomes" id="UP001205843">
    <property type="component" value="Unassembled WGS sequence"/>
</dbReference>
<dbReference type="CDD" id="cd01065">
    <property type="entry name" value="NAD_bind_Shikimate_DH"/>
    <property type="match status" value="1"/>
</dbReference>
<evidence type="ECO:0000256" key="3">
    <source>
        <dbReference type="ARBA" id="ARBA00022605"/>
    </source>
</evidence>
<dbReference type="Pfam" id="PF18317">
    <property type="entry name" value="SDH_C"/>
    <property type="match status" value="1"/>
</dbReference>
<dbReference type="SUPFAM" id="SSF51735">
    <property type="entry name" value="NAD(P)-binding Rossmann-fold domains"/>
    <property type="match status" value="1"/>
</dbReference>
<dbReference type="Pfam" id="PF08501">
    <property type="entry name" value="Shikimate_dh_N"/>
    <property type="match status" value="1"/>
</dbReference>
<evidence type="ECO:0000313" key="13">
    <source>
        <dbReference type="Proteomes" id="UP001205843"/>
    </source>
</evidence>
<dbReference type="EC" id="1.1.1.25" evidence="2 8"/>
<dbReference type="SUPFAM" id="SSF53223">
    <property type="entry name" value="Aminoacid dehydrogenase-like, N-terminal domain"/>
    <property type="match status" value="1"/>
</dbReference>
<dbReference type="GO" id="GO:0004764">
    <property type="term" value="F:shikimate 3-dehydrogenase (NADP+) activity"/>
    <property type="evidence" value="ECO:0007669"/>
    <property type="project" value="UniProtKB-UniRule"/>
</dbReference>
<dbReference type="InterPro" id="IPR022893">
    <property type="entry name" value="Shikimate_DH_fam"/>
</dbReference>
<dbReference type="GO" id="GO:0009073">
    <property type="term" value="P:aromatic amino acid family biosynthetic process"/>
    <property type="evidence" value="ECO:0007669"/>
    <property type="project" value="UniProtKB-KW"/>
</dbReference>
<dbReference type="EMBL" id="JALJXV010000011">
    <property type="protein sequence ID" value="MCP1676865.1"/>
    <property type="molecule type" value="Genomic_DNA"/>
</dbReference>
<feature type="binding site" evidence="8">
    <location>
        <position position="247"/>
    </location>
    <ligand>
        <name>shikimate</name>
        <dbReference type="ChEBI" id="CHEBI:36208"/>
    </ligand>
</feature>
<comment type="similarity">
    <text evidence="8">Belongs to the shikimate dehydrogenase family.</text>
</comment>
<evidence type="ECO:0000256" key="5">
    <source>
        <dbReference type="ARBA" id="ARBA00023002"/>
    </source>
</evidence>
<evidence type="ECO:0000313" key="12">
    <source>
        <dbReference type="EMBL" id="MCP1676865.1"/>
    </source>
</evidence>
<comment type="subunit">
    <text evidence="8">Homodimer.</text>
</comment>
<feature type="binding site" evidence="8">
    <location>
        <position position="218"/>
    </location>
    <ligand>
        <name>shikimate</name>
        <dbReference type="ChEBI" id="CHEBI:36208"/>
    </ligand>
</feature>
<dbReference type="NCBIfam" id="TIGR00507">
    <property type="entry name" value="aroE"/>
    <property type="match status" value="1"/>
</dbReference>
<feature type="binding site" evidence="8">
    <location>
        <begin position="127"/>
        <end position="131"/>
    </location>
    <ligand>
        <name>NADP(+)</name>
        <dbReference type="ChEBI" id="CHEBI:58349"/>
    </ligand>
</feature>
<dbReference type="PANTHER" id="PTHR21089">
    <property type="entry name" value="SHIKIMATE DEHYDROGENASE"/>
    <property type="match status" value="1"/>
</dbReference>
<evidence type="ECO:0000256" key="4">
    <source>
        <dbReference type="ARBA" id="ARBA00022857"/>
    </source>
</evidence>
<dbReference type="NCBIfam" id="NF001310">
    <property type="entry name" value="PRK00258.1-2"/>
    <property type="match status" value="1"/>
</dbReference>
<dbReference type="Gene3D" id="3.40.50.720">
    <property type="entry name" value="NAD(P)-binding Rossmann-like Domain"/>
    <property type="match status" value="1"/>
</dbReference>
<dbReference type="Pfam" id="PF01488">
    <property type="entry name" value="Shikimate_DH"/>
    <property type="match status" value="1"/>
</dbReference>
<dbReference type="InterPro" id="IPR036291">
    <property type="entry name" value="NAD(P)-bd_dom_sf"/>
</dbReference>
<feature type="domain" description="Quinate/shikimate 5-dehydrogenase/glutamyl-tRNA reductase" evidence="9">
    <location>
        <begin position="116"/>
        <end position="192"/>
    </location>
</feature>
<gene>
    <name evidence="8" type="primary">aroE</name>
    <name evidence="12" type="ORF">J2T57_004038</name>
</gene>
<name>A0AAE3KCH7_9GAMM</name>
<evidence type="ECO:0000256" key="6">
    <source>
        <dbReference type="ARBA" id="ARBA00023141"/>
    </source>
</evidence>
<comment type="pathway">
    <text evidence="1 8">Metabolic intermediate biosynthesis; chorismate biosynthesis; chorismate from D-erythrose 4-phosphate and phosphoenolpyruvate: step 4/7.</text>
</comment>
<dbReference type="InterPro" id="IPR046346">
    <property type="entry name" value="Aminoacid_DH-like_N_sf"/>
</dbReference>
<dbReference type="PANTHER" id="PTHR21089:SF1">
    <property type="entry name" value="BIFUNCTIONAL 3-DEHYDROQUINATE DEHYDRATASE_SHIKIMATE DEHYDROGENASE, CHLOROPLASTIC"/>
    <property type="match status" value="1"/>
</dbReference>
<evidence type="ECO:0000259" key="11">
    <source>
        <dbReference type="Pfam" id="PF18317"/>
    </source>
</evidence>
<feature type="binding site" evidence="8">
    <location>
        <position position="240"/>
    </location>
    <ligand>
        <name>NADP(+)</name>
        <dbReference type="ChEBI" id="CHEBI:58349"/>
    </ligand>
</feature>
<evidence type="ECO:0000256" key="1">
    <source>
        <dbReference type="ARBA" id="ARBA00004871"/>
    </source>
</evidence>
<feature type="binding site" evidence="8">
    <location>
        <begin position="15"/>
        <end position="17"/>
    </location>
    <ligand>
        <name>shikimate</name>
        <dbReference type="ChEBI" id="CHEBI:36208"/>
    </ligand>
</feature>
<feature type="binding site" evidence="8">
    <location>
        <position position="62"/>
    </location>
    <ligand>
        <name>shikimate</name>
        <dbReference type="ChEBI" id="CHEBI:36208"/>
    </ligand>
</feature>
<dbReference type="Gene3D" id="3.40.50.10860">
    <property type="entry name" value="Leucine Dehydrogenase, chain A, domain 1"/>
    <property type="match status" value="1"/>
</dbReference>
<reference evidence="12" key="1">
    <citation type="submission" date="2022-03" db="EMBL/GenBank/DDBJ databases">
        <title>Genomic Encyclopedia of Type Strains, Phase III (KMG-III): the genomes of soil and plant-associated and newly described type strains.</title>
        <authorList>
            <person name="Whitman W."/>
        </authorList>
    </citation>
    <scope>NUCLEOTIDE SEQUENCE</scope>
    <source>
        <strain evidence="12">ANL 6-2</strain>
    </source>
</reference>
<dbReference type="HAMAP" id="MF_00222">
    <property type="entry name" value="Shikimate_DH_AroE"/>
    <property type="match status" value="1"/>
</dbReference>
<dbReference type="GO" id="GO:0008652">
    <property type="term" value="P:amino acid biosynthetic process"/>
    <property type="evidence" value="ECO:0007669"/>
    <property type="project" value="UniProtKB-KW"/>
</dbReference>
<protein>
    <recommendedName>
        <fullName evidence="2 8">Shikimate dehydrogenase (NADP(+))</fullName>
        <shortName evidence="8">SDH</shortName>
        <ecNumber evidence="2 8">1.1.1.25</ecNumber>
    </recommendedName>
</protein>
<feature type="active site" description="Proton acceptor" evidence="8">
    <location>
        <position position="66"/>
    </location>
</feature>
<evidence type="ECO:0000259" key="9">
    <source>
        <dbReference type="Pfam" id="PF01488"/>
    </source>
</evidence>
<feature type="binding site" evidence="8">
    <location>
        <position position="102"/>
    </location>
    <ligand>
        <name>shikimate</name>
        <dbReference type="ChEBI" id="CHEBI:36208"/>
    </ligand>
</feature>
<dbReference type="InterPro" id="IPR041121">
    <property type="entry name" value="SDH_C"/>
</dbReference>
<dbReference type="InterPro" id="IPR011342">
    <property type="entry name" value="Shikimate_DH"/>
</dbReference>
<keyword evidence="5 8" id="KW-0560">Oxidoreductase</keyword>
<dbReference type="RefSeq" id="WP_253484140.1">
    <property type="nucleotide sequence ID" value="NZ_JALJXV010000011.1"/>
</dbReference>
<evidence type="ECO:0000259" key="10">
    <source>
        <dbReference type="Pfam" id="PF08501"/>
    </source>
</evidence>
<organism evidence="12 13">
    <name type="scientific">Natronocella acetinitrilica</name>
    <dbReference type="NCBI Taxonomy" id="414046"/>
    <lineage>
        <taxon>Bacteria</taxon>
        <taxon>Pseudomonadati</taxon>
        <taxon>Pseudomonadota</taxon>
        <taxon>Gammaproteobacteria</taxon>
        <taxon>Chromatiales</taxon>
        <taxon>Ectothiorhodospiraceae</taxon>
        <taxon>Natronocella</taxon>
    </lineage>
</organism>
<keyword evidence="6 8" id="KW-0057">Aromatic amino acid biosynthesis</keyword>
<feature type="binding site" evidence="8">
    <location>
        <position position="216"/>
    </location>
    <ligand>
        <name>NADP(+)</name>
        <dbReference type="ChEBI" id="CHEBI:58349"/>
    </ligand>
</feature>
<sequence length="277" mass="29490">MTDRYAVFGNPIAHSQSPWIHARFAEATGQELSYERQLVALDGFAAAVQQFFAEGGRGLNITVPFKEQAWLLCGSRSPAAESAGAVNTLQWTDGRLHGDNTDGIGLRRDIKNNLGQAIQGRRILILGAGGAVRGVLRPLLEAQPAALTIANRTVAKAQALTAGLTRFCPVDACGFSDCAGRQFDIVINGTSSGLQGEMPALPEQLFVRDSSLAYDMVYGREATPFMRWAATQGAGAVSDGLGMLVEQAAESFRLWRGVRPATAEVMAGLRSRLAAPA</sequence>
<dbReference type="AlphaFoldDB" id="A0AAE3KCH7"/>
<keyword evidence="4 8" id="KW-0521">NADP</keyword>
<comment type="caution">
    <text evidence="12">The sequence shown here is derived from an EMBL/GenBank/DDBJ whole genome shotgun (WGS) entry which is preliminary data.</text>
</comment>
<dbReference type="GO" id="GO:0009423">
    <property type="term" value="P:chorismate biosynthetic process"/>
    <property type="evidence" value="ECO:0007669"/>
    <property type="project" value="UniProtKB-UniRule"/>
</dbReference>
<feature type="binding site" evidence="8">
    <location>
        <begin position="151"/>
        <end position="156"/>
    </location>
    <ligand>
        <name>NADP(+)</name>
        <dbReference type="ChEBI" id="CHEBI:58349"/>
    </ligand>
</feature>
<dbReference type="InterPro" id="IPR013708">
    <property type="entry name" value="Shikimate_DH-bd_N"/>
</dbReference>
<dbReference type="GO" id="GO:0050661">
    <property type="term" value="F:NADP binding"/>
    <property type="evidence" value="ECO:0007669"/>
    <property type="project" value="InterPro"/>
</dbReference>
<feature type="binding site" evidence="8">
    <location>
        <position position="87"/>
    </location>
    <ligand>
        <name>shikimate</name>
        <dbReference type="ChEBI" id="CHEBI:36208"/>
    </ligand>
</feature>
<comment type="function">
    <text evidence="8">Involved in the biosynthesis of the chorismate, which leads to the biosynthesis of aromatic amino acids. Catalyzes the reversible NADPH linked reduction of 3-dehydroshikimate (DHSA) to yield shikimate (SA).</text>
</comment>
<proteinExistence type="inferred from homology"/>
<evidence type="ECO:0000256" key="7">
    <source>
        <dbReference type="ARBA" id="ARBA00049442"/>
    </source>
</evidence>
<comment type="catalytic activity">
    <reaction evidence="7 8">
        <text>shikimate + NADP(+) = 3-dehydroshikimate + NADPH + H(+)</text>
        <dbReference type="Rhea" id="RHEA:17737"/>
        <dbReference type="ChEBI" id="CHEBI:15378"/>
        <dbReference type="ChEBI" id="CHEBI:16630"/>
        <dbReference type="ChEBI" id="CHEBI:36208"/>
        <dbReference type="ChEBI" id="CHEBI:57783"/>
        <dbReference type="ChEBI" id="CHEBI:58349"/>
        <dbReference type="EC" id="1.1.1.25"/>
    </reaction>
</comment>
<comment type="caution">
    <text evidence="8">Lacks conserved residue(s) required for the propagation of feature annotation.</text>
</comment>
<dbReference type="InterPro" id="IPR006151">
    <property type="entry name" value="Shikm_DH/Glu-tRNA_Rdtase"/>
</dbReference>
<feature type="domain" description="SDH C-terminal" evidence="11">
    <location>
        <begin position="240"/>
        <end position="266"/>
    </location>
</feature>
<keyword evidence="3 8" id="KW-0028">Amino-acid biosynthesis</keyword>